<accession>A0A1M7ABG7</accession>
<dbReference type="EMBL" id="FRBT01000001">
    <property type="protein sequence ID" value="SHL40091.1"/>
    <property type="molecule type" value="Genomic_DNA"/>
</dbReference>
<name>A0A1M7ABG7_9FLAO</name>
<evidence type="ECO:0000313" key="2">
    <source>
        <dbReference type="Proteomes" id="UP000184028"/>
    </source>
</evidence>
<dbReference type="STRING" id="946677.SAMN05444484_1011368"/>
<dbReference type="RefSeq" id="WP_068840871.1">
    <property type="nucleotide sequence ID" value="NZ_FRBT01000001.1"/>
</dbReference>
<dbReference type="AlphaFoldDB" id="A0A1M7ABG7"/>
<proteinExistence type="predicted"/>
<protein>
    <submittedName>
        <fullName evidence="1">Uncharacterized protein</fullName>
    </submittedName>
</protein>
<reference evidence="2" key="1">
    <citation type="submission" date="2016-11" db="EMBL/GenBank/DDBJ databases">
        <authorList>
            <person name="Varghese N."/>
            <person name="Submissions S."/>
        </authorList>
    </citation>
    <scope>NUCLEOTIDE SEQUENCE [LARGE SCALE GENOMIC DNA]</scope>
    <source>
        <strain evidence="2">DSM 24724</strain>
    </source>
</reference>
<gene>
    <name evidence="1" type="ORF">SAMN05444484_1011368</name>
</gene>
<organism evidence="1 2">
    <name type="scientific">Flavobacterium chilense</name>
    <dbReference type="NCBI Taxonomy" id="946677"/>
    <lineage>
        <taxon>Bacteria</taxon>
        <taxon>Pseudomonadati</taxon>
        <taxon>Bacteroidota</taxon>
        <taxon>Flavobacteriia</taxon>
        <taxon>Flavobacteriales</taxon>
        <taxon>Flavobacteriaceae</taxon>
        <taxon>Flavobacterium</taxon>
    </lineage>
</organism>
<evidence type="ECO:0000313" key="1">
    <source>
        <dbReference type="EMBL" id="SHL40091.1"/>
    </source>
</evidence>
<keyword evidence="2" id="KW-1185">Reference proteome</keyword>
<dbReference type="Proteomes" id="UP000184028">
    <property type="component" value="Unassembled WGS sequence"/>
</dbReference>
<sequence>MNTSILSSEIDFHIKIDEIIIYQLEKKDRNRFNNHAWRCGLKLNSFTMNKSCVFVLIPKKSLFKGSVILDQQNVENFILFEASIKKTTINYYRKVYCEVDFMKRGFL</sequence>